<name>A0A7Z1B175_9PSEU</name>
<proteinExistence type="predicted"/>
<feature type="region of interest" description="Disordered" evidence="1">
    <location>
        <begin position="61"/>
        <end position="82"/>
    </location>
</feature>
<dbReference type="OrthoDB" id="4565554at2"/>
<reference evidence="2 3" key="1">
    <citation type="submission" date="2016-12" db="EMBL/GenBank/DDBJ databases">
        <title>The draft genome sequence of Actinophytocola xinjiangensis.</title>
        <authorList>
            <person name="Wang W."/>
            <person name="Yuan L."/>
        </authorList>
    </citation>
    <scope>NUCLEOTIDE SEQUENCE [LARGE SCALE GENOMIC DNA]</scope>
    <source>
        <strain evidence="2 3">CGMCC 4.4663</strain>
    </source>
</reference>
<sequence>MDEDGRMDQDTGEPDQAEWDPATLNSAEELDEDELGVDPLEEGAQAPDHWSVAETYGTTAYEQEQGEGLDRKLAAERPDVEP</sequence>
<protein>
    <recommendedName>
        <fullName evidence="4">DUF5709 domain-containing protein</fullName>
    </recommendedName>
</protein>
<evidence type="ECO:0000256" key="1">
    <source>
        <dbReference type="SAM" id="MobiDB-lite"/>
    </source>
</evidence>
<evidence type="ECO:0008006" key="4">
    <source>
        <dbReference type="Google" id="ProtNLM"/>
    </source>
</evidence>
<dbReference type="EMBL" id="MSIF01000001">
    <property type="protein sequence ID" value="OLF13856.1"/>
    <property type="molecule type" value="Genomic_DNA"/>
</dbReference>
<evidence type="ECO:0000313" key="2">
    <source>
        <dbReference type="EMBL" id="OLF13856.1"/>
    </source>
</evidence>
<feature type="compositionally biased region" description="Basic and acidic residues" evidence="1">
    <location>
        <begin position="68"/>
        <end position="82"/>
    </location>
</feature>
<gene>
    <name evidence="2" type="ORF">BLA60_01320</name>
</gene>
<dbReference type="AlphaFoldDB" id="A0A7Z1B175"/>
<dbReference type="RefSeq" id="WP_075130804.1">
    <property type="nucleotide sequence ID" value="NZ_MSIF01000001.1"/>
</dbReference>
<comment type="caution">
    <text evidence="2">The sequence shown here is derived from an EMBL/GenBank/DDBJ whole genome shotgun (WGS) entry which is preliminary data.</text>
</comment>
<keyword evidence="3" id="KW-1185">Reference proteome</keyword>
<feature type="region of interest" description="Disordered" evidence="1">
    <location>
        <begin position="1"/>
        <end position="49"/>
    </location>
</feature>
<dbReference type="Proteomes" id="UP000185696">
    <property type="component" value="Unassembled WGS sequence"/>
</dbReference>
<feature type="compositionally biased region" description="Acidic residues" evidence="1">
    <location>
        <begin position="28"/>
        <end position="41"/>
    </location>
</feature>
<accession>A0A7Z1B175</accession>
<evidence type="ECO:0000313" key="3">
    <source>
        <dbReference type="Proteomes" id="UP000185696"/>
    </source>
</evidence>
<organism evidence="2 3">
    <name type="scientific">Actinophytocola xinjiangensis</name>
    <dbReference type="NCBI Taxonomy" id="485602"/>
    <lineage>
        <taxon>Bacteria</taxon>
        <taxon>Bacillati</taxon>
        <taxon>Actinomycetota</taxon>
        <taxon>Actinomycetes</taxon>
        <taxon>Pseudonocardiales</taxon>
        <taxon>Pseudonocardiaceae</taxon>
    </lineage>
</organism>